<reference evidence="1 2" key="1">
    <citation type="submission" date="2015-08" db="EMBL/GenBank/DDBJ databases">
        <title>Genome sequencing of Penicillium nordicum.</title>
        <authorList>
            <person name="Nguyen H.D."/>
            <person name="Seifert K.A."/>
        </authorList>
    </citation>
    <scope>NUCLEOTIDE SEQUENCE [LARGE SCALE GENOMIC DNA]</scope>
    <source>
        <strain evidence="1 2">DAOMC 185683</strain>
    </source>
</reference>
<evidence type="ECO:0000313" key="2">
    <source>
        <dbReference type="Proteomes" id="UP000037696"/>
    </source>
</evidence>
<keyword evidence="2" id="KW-1185">Reference proteome</keyword>
<protein>
    <submittedName>
        <fullName evidence="1">Uncharacterized protein</fullName>
    </submittedName>
</protein>
<organism evidence="1 2">
    <name type="scientific">Penicillium nordicum</name>
    <dbReference type="NCBI Taxonomy" id="229535"/>
    <lineage>
        <taxon>Eukaryota</taxon>
        <taxon>Fungi</taxon>
        <taxon>Dikarya</taxon>
        <taxon>Ascomycota</taxon>
        <taxon>Pezizomycotina</taxon>
        <taxon>Eurotiomycetes</taxon>
        <taxon>Eurotiomycetidae</taxon>
        <taxon>Eurotiales</taxon>
        <taxon>Aspergillaceae</taxon>
        <taxon>Penicillium</taxon>
    </lineage>
</organism>
<gene>
    <name evidence="1" type="ORF">ACN38_g5911</name>
</gene>
<comment type="caution">
    <text evidence="1">The sequence shown here is derived from an EMBL/GenBank/DDBJ whole genome shotgun (WGS) entry which is preliminary data.</text>
</comment>
<evidence type="ECO:0000313" key="1">
    <source>
        <dbReference type="EMBL" id="KOS43203.1"/>
    </source>
</evidence>
<dbReference type="EMBL" id="LHQQ01000087">
    <property type="protein sequence ID" value="KOS43203.1"/>
    <property type="molecule type" value="Genomic_DNA"/>
</dbReference>
<accession>A0A0N0RYU4</accession>
<sequence>MFFGIVHLTGLLETPSIIIEFSWIILRVGMITYQLWSSASRKPDPLALYMGMKIILIDKSVFLLVKLKF</sequence>
<dbReference type="Proteomes" id="UP000037696">
    <property type="component" value="Unassembled WGS sequence"/>
</dbReference>
<dbReference type="AlphaFoldDB" id="A0A0N0RYU4"/>
<name>A0A0N0RYU4_9EURO</name>
<proteinExistence type="predicted"/>